<protein>
    <recommendedName>
        <fullName evidence="6">VWA-like domain-containing protein</fullName>
    </recommendedName>
</protein>
<dbReference type="PANTHER" id="PTHR38730:SF1">
    <property type="entry name" value="SLL7028 PROTEIN"/>
    <property type="match status" value="1"/>
</dbReference>
<dbReference type="EMBL" id="LHXK01000003">
    <property type="protein sequence ID" value="KXA90547.1"/>
    <property type="molecule type" value="Genomic_DNA"/>
</dbReference>
<dbReference type="Pfam" id="PF13203">
    <property type="entry name" value="DUF2201_N"/>
    <property type="match status" value="1"/>
</dbReference>
<dbReference type="Gene3D" id="3.40.50.410">
    <property type="entry name" value="von Willebrand factor, type A domain"/>
    <property type="match status" value="1"/>
</dbReference>
<gene>
    <name evidence="4" type="ORF">AKJ61_00470</name>
</gene>
<reference evidence="4 5" key="1">
    <citation type="journal article" date="2016" name="Sci. Rep.">
        <title>Metabolic traits of an uncultured archaeal lineage -MSBL1- from brine pools of the Red Sea.</title>
        <authorList>
            <person name="Mwirichia R."/>
            <person name="Alam I."/>
            <person name="Rashid M."/>
            <person name="Vinu M."/>
            <person name="Ba-Alawi W."/>
            <person name="Anthony Kamau A."/>
            <person name="Kamanda Ngugi D."/>
            <person name="Goker M."/>
            <person name="Klenk H.P."/>
            <person name="Bajic V."/>
            <person name="Stingl U."/>
        </authorList>
    </citation>
    <scope>NUCLEOTIDE SEQUENCE [LARGE SCALE GENOMIC DNA]</scope>
    <source>
        <strain evidence="4">SCGC-AAA259B11</strain>
    </source>
</reference>
<dbReference type="InterPro" id="IPR036465">
    <property type="entry name" value="vWFA_dom_sf"/>
</dbReference>
<accession>A0A133U8N9</accession>
<dbReference type="Proteomes" id="UP000070184">
    <property type="component" value="Unassembled WGS sequence"/>
</dbReference>
<dbReference type="AlphaFoldDB" id="A0A133U8N9"/>
<evidence type="ECO:0000313" key="5">
    <source>
        <dbReference type="Proteomes" id="UP000070184"/>
    </source>
</evidence>
<evidence type="ECO:0000259" key="2">
    <source>
        <dbReference type="Pfam" id="PF09967"/>
    </source>
</evidence>
<feature type="domain" description="Putative metallopeptidase" evidence="3">
    <location>
        <begin position="4"/>
        <end position="270"/>
    </location>
</feature>
<evidence type="ECO:0000256" key="1">
    <source>
        <dbReference type="SAM" id="MobiDB-lite"/>
    </source>
</evidence>
<keyword evidence="5" id="KW-1185">Reference proteome</keyword>
<dbReference type="PANTHER" id="PTHR38730">
    <property type="entry name" value="SLL7028 PROTEIN"/>
    <property type="match status" value="1"/>
</dbReference>
<comment type="caution">
    <text evidence="4">The sequence shown here is derived from an EMBL/GenBank/DDBJ whole genome shotgun (WGS) entry which is preliminary data.</text>
</comment>
<proteinExistence type="predicted"/>
<dbReference type="SUPFAM" id="SSF53300">
    <property type="entry name" value="vWA-like"/>
    <property type="match status" value="1"/>
</dbReference>
<evidence type="ECO:0008006" key="6">
    <source>
        <dbReference type="Google" id="ProtNLM"/>
    </source>
</evidence>
<feature type="compositionally biased region" description="Basic and acidic residues" evidence="1">
    <location>
        <begin position="136"/>
        <end position="168"/>
    </location>
</feature>
<evidence type="ECO:0000259" key="3">
    <source>
        <dbReference type="Pfam" id="PF13203"/>
    </source>
</evidence>
<sequence>MKAKKKMEKARVQLLLDNPFFGYLGSYLQLEESDSLNNPISTDHKKLYYNPDFIEGLNETVLKTCIAHGILHTVLGHQWRRENRKTKTWNSATDLATNWLLKQSGFEIPPDSELRPIFKDKSAEEIYSLLNLEEERKKQKAADKNSQKEGRERKDETGGEESKSEKENTGQLKQDSMDDHRIWENVAVDQDLDQEEIAEEWKRRAAESYASARGEGKMPEALERLVDEILEPTLNWRRILRRYILQHAREDYDWMRPDRRLLQYGVYYPSPHSERLDLAVAVDTSGSIRDDDIELFLSEVKGILESVDSYRARLLACDAKLHTDISVGRDTGLDVERTIDKFSESLKGRGGTKYSPVFEALDDEGVQILVYLTDGRCSEEIEEPNFDVIWVINEGGTKKHIEFGKIIKLEEKNF</sequence>
<evidence type="ECO:0000313" key="4">
    <source>
        <dbReference type="EMBL" id="KXA90547.1"/>
    </source>
</evidence>
<dbReference type="InterPro" id="IPR025154">
    <property type="entry name" value="Put_metallopeptidase_dom"/>
</dbReference>
<feature type="region of interest" description="Disordered" evidence="1">
    <location>
        <begin position="136"/>
        <end position="180"/>
    </location>
</feature>
<dbReference type="Pfam" id="PF09967">
    <property type="entry name" value="DUF2201"/>
    <property type="match status" value="1"/>
</dbReference>
<feature type="domain" description="VWA-like" evidence="2">
    <location>
        <begin position="278"/>
        <end position="410"/>
    </location>
</feature>
<name>A0A133U8N9_9EURY</name>
<organism evidence="4 5">
    <name type="scientific">candidate division MSBL1 archaeon SCGC-AAA259B11</name>
    <dbReference type="NCBI Taxonomy" id="1698260"/>
    <lineage>
        <taxon>Archaea</taxon>
        <taxon>Methanobacteriati</taxon>
        <taxon>Methanobacteriota</taxon>
        <taxon>candidate division MSBL1</taxon>
    </lineage>
</organism>
<dbReference type="InterPro" id="IPR018698">
    <property type="entry name" value="VWA-like_dom"/>
</dbReference>